<reference evidence="2 3" key="1">
    <citation type="submission" date="2015-04" db="EMBL/GenBank/DDBJ databases">
        <authorList>
            <consortium name="Pathogen Informatics"/>
        </authorList>
    </citation>
    <scope>NUCLEOTIDE SEQUENCE [LARGE SCALE GENOMIC DNA]</scope>
    <source>
        <strain evidence="2 3">SGS1</strain>
    </source>
</reference>
<sequence length="134" mass="15893">MENDVIEKIEDISLNDINQESNNEKKGLKRKIRELENIIETKILQLQNQLKESREKEKIDEYDFSDILNEFKEDIKKKIEEANELITKKIEEQNVKHLKLFNILVSIKNENSSINKSISLLNERIHMIEEDIGD</sequence>
<dbReference type="EMBL" id="LN835307">
    <property type="protein sequence ID" value="CRH01146.1"/>
    <property type="molecule type" value="Genomic_DNA"/>
</dbReference>
<protein>
    <submittedName>
        <fullName evidence="2">Uncharacterized protein</fullName>
    </submittedName>
</protein>
<feature type="coiled-coil region" evidence="1">
    <location>
        <begin position="18"/>
        <end position="96"/>
    </location>
</feature>
<dbReference type="GeneID" id="39737273"/>
<dbReference type="VEuPathDB" id="PlasmoDB:PRELSG_1203000"/>
<organism evidence="2 3">
    <name type="scientific">Plasmodium relictum</name>
    <dbReference type="NCBI Taxonomy" id="85471"/>
    <lineage>
        <taxon>Eukaryota</taxon>
        <taxon>Sar</taxon>
        <taxon>Alveolata</taxon>
        <taxon>Apicomplexa</taxon>
        <taxon>Aconoidasida</taxon>
        <taxon>Haemosporida</taxon>
        <taxon>Plasmodiidae</taxon>
        <taxon>Plasmodium</taxon>
        <taxon>Plasmodium (Haemamoeba)</taxon>
    </lineage>
</organism>
<keyword evidence="3" id="KW-1185">Reference proteome</keyword>
<accession>A0A1J1H8C3</accession>
<name>A0A1J1H8C3_PLARL</name>
<proteinExistence type="predicted"/>
<dbReference type="KEGG" id="prel:PRELSG_1203000"/>
<dbReference type="OrthoDB" id="392316at2759"/>
<gene>
    <name evidence="2" type="ORF">PRELSG_1203000</name>
</gene>
<dbReference type="AlphaFoldDB" id="A0A1J1H8C3"/>
<dbReference type="Proteomes" id="UP000220158">
    <property type="component" value="Chromosome 12"/>
</dbReference>
<evidence type="ECO:0000313" key="2">
    <source>
        <dbReference type="EMBL" id="CRH01146.1"/>
    </source>
</evidence>
<dbReference type="OMA" id="NERIHMI"/>
<dbReference type="RefSeq" id="XP_028534147.1">
    <property type="nucleotide sequence ID" value="XM_028677794.1"/>
</dbReference>
<evidence type="ECO:0000256" key="1">
    <source>
        <dbReference type="SAM" id="Coils"/>
    </source>
</evidence>
<evidence type="ECO:0000313" key="3">
    <source>
        <dbReference type="Proteomes" id="UP000220158"/>
    </source>
</evidence>
<keyword evidence="1" id="KW-0175">Coiled coil</keyword>